<feature type="transmembrane region" description="Helical" evidence="1">
    <location>
        <begin position="32"/>
        <end position="52"/>
    </location>
</feature>
<organism evidence="2 3">
    <name type="scientific">Klebsiella phage Pylas</name>
    <dbReference type="NCBI Taxonomy" id="2419682"/>
    <lineage>
        <taxon>Viruses</taxon>
        <taxon>Duplodnaviria</taxon>
        <taxon>Heunggongvirae</taxon>
        <taxon>Uroviricota</taxon>
        <taxon>Caudoviricetes</taxon>
        <taxon>Schitoviridae</taxon>
        <taxon>Humphriesvirinae</taxon>
        <taxon>Pylasvirus</taxon>
        <taxon>Pylasvirus pylas</taxon>
    </lineage>
</organism>
<gene>
    <name evidence="2" type="ORF">Pylas_028</name>
</gene>
<dbReference type="EMBL" id="MH899585">
    <property type="protein sequence ID" value="AYP69282.1"/>
    <property type="molecule type" value="Genomic_DNA"/>
</dbReference>
<sequence>MKLAFYLVVTLIVTLILYVGVLPAMISAKDTMSVLGGIAITVLYPVCLYRIFKPLIRKYFP</sequence>
<evidence type="ECO:0000313" key="2">
    <source>
        <dbReference type="EMBL" id="AYP69282.1"/>
    </source>
</evidence>
<protein>
    <submittedName>
        <fullName evidence="2">Uncharacterized protein</fullName>
    </submittedName>
</protein>
<keyword evidence="1" id="KW-0812">Transmembrane</keyword>
<evidence type="ECO:0000256" key="1">
    <source>
        <dbReference type="SAM" id="Phobius"/>
    </source>
</evidence>
<keyword evidence="3" id="KW-1185">Reference proteome</keyword>
<accession>A0A3G3BYA7</accession>
<feature type="transmembrane region" description="Helical" evidence="1">
    <location>
        <begin position="5"/>
        <end position="26"/>
    </location>
</feature>
<proteinExistence type="predicted"/>
<dbReference type="Proteomes" id="UP000278488">
    <property type="component" value="Segment"/>
</dbReference>
<name>A0A3G3BYA7_9CAUD</name>
<keyword evidence="1" id="KW-1133">Transmembrane helix</keyword>
<keyword evidence="1" id="KW-0472">Membrane</keyword>
<evidence type="ECO:0000313" key="3">
    <source>
        <dbReference type="Proteomes" id="UP000278488"/>
    </source>
</evidence>
<reference evidence="3" key="1">
    <citation type="submission" date="2018-09" db="EMBL/GenBank/DDBJ databases">
        <title>Complete genome of Klebsiella pneumoniae phage Pylas.</title>
        <authorList>
            <person name="Powell J.E."/>
            <person name="Lessor L."/>
            <person name="O'Leary C.J."/>
            <person name="Liu M."/>
        </authorList>
    </citation>
    <scope>NUCLEOTIDE SEQUENCE [LARGE SCALE GENOMIC DNA]</scope>
</reference>